<evidence type="ECO:0000256" key="7">
    <source>
        <dbReference type="ARBA" id="ARBA00023136"/>
    </source>
</evidence>
<organism evidence="12 13">
    <name type="scientific">Thermincola ferriacetica</name>
    <dbReference type="NCBI Taxonomy" id="281456"/>
    <lineage>
        <taxon>Bacteria</taxon>
        <taxon>Bacillati</taxon>
        <taxon>Bacillota</taxon>
        <taxon>Clostridia</taxon>
        <taxon>Eubacteriales</taxon>
        <taxon>Thermincolaceae</taxon>
        <taxon>Thermincola</taxon>
    </lineage>
</organism>
<dbReference type="InterPro" id="IPR028055">
    <property type="entry name" value="YidC/Oxa/ALB_C"/>
</dbReference>
<dbReference type="GO" id="GO:0005886">
    <property type="term" value="C:plasma membrane"/>
    <property type="evidence" value="ECO:0007669"/>
    <property type="project" value="UniProtKB-SubCell"/>
</dbReference>
<dbReference type="GO" id="GO:0032977">
    <property type="term" value="F:membrane insertase activity"/>
    <property type="evidence" value="ECO:0007669"/>
    <property type="project" value="InterPro"/>
</dbReference>
<evidence type="ECO:0000256" key="1">
    <source>
        <dbReference type="ARBA" id="ARBA00004651"/>
    </source>
</evidence>
<dbReference type="GO" id="GO:0015031">
    <property type="term" value="P:protein transport"/>
    <property type="evidence" value="ECO:0007669"/>
    <property type="project" value="UniProtKB-KW"/>
</dbReference>
<feature type="transmembrane region" description="Helical" evidence="10">
    <location>
        <begin position="27"/>
        <end position="47"/>
    </location>
</feature>
<dbReference type="RefSeq" id="WP_242843604.1">
    <property type="nucleotide sequence ID" value="NZ_LGTE01000029.1"/>
</dbReference>
<evidence type="ECO:0000256" key="6">
    <source>
        <dbReference type="ARBA" id="ARBA00022989"/>
    </source>
</evidence>
<protein>
    <submittedName>
        <fullName evidence="12">YidC/Oxa1 family membrane protein insertase</fullName>
    </submittedName>
</protein>
<keyword evidence="5" id="KW-0653">Protein transport</keyword>
<evidence type="ECO:0000256" key="9">
    <source>
        <dbReference type="RuleBase" id="RU003945"/>
    </source>
</evidence>
<keyword evidence="7 10" id="KW-0472">Membrane</keyword>
<evidence type="ECO:0000256" key="4">
    <source>
        <dbReference type="ARBA" id="ARBA00022692"/>
    </source>
</evidence>
<keyword evidence="6 10" id="KW-1133">Transmembrane helix</keyword>
<dbReference type="NCBIfam" id="TIGR03592">
    <property type="entry name" value="yidC_oxa1_cterm"/>
    <property type="match status" value="1"/>
</dbReference>
<feature type="domain" description="Membrane insertase YidC/Oxa/ALB C-terminal" evidence="11">
    <location>
        <begin position="27"/>
        <end position="204"/>
    </location>
</feature>
<dbReference type="Proteomes" id="UP000037175">
    <property type="component" value="Unassembled WGS sequence"/>
</dbReference>
<dbReference type="PRINTS" id="PR01900">
    <property type="entry name" value="YIDCPROTEIN"/>
</dbReference>
<dbReference type="PRINTS" id="PR00701">
    <property type="entry name" value="60KDINNERMP"/>
</dbReference>
<evidence type="ECO:0000256" key="2">
    <source>
        <dbReference type="ARBA" id="ARBA00022448"/>
    </source>
</evidence>
<comment type="subcellular location">
    <subcellularLocation>
        <location evidence="1">Cell membrane</location>
        <topology evidence="1">Multi-pass membrane protein</topology>
    </subcellularLocation>
    <subcellularLocation>
        <location evidence="9">Membrane</location>
        <topology evidence="9">Multi-pass membrane protein</topology>
    </subcellularLocation>
</comment>
<dbReference type="InterPro" id="IPR047196">
    <property type="entry name" value="YidC_ALB_C"/>
</dbReference>
<feature type="transmembrane region" description="Helical" evidence="10">
    <location>
        <begin position="166"/>
        <end position="190"/>
    </location>
</feature>
<dbReference type="AlphaFoldDB" id="A0A0L6VYV5"/>
<gene>
    <name evidence="12" type="ORF">Tfer_2964</name>
</gene>
<evidence type="ECO:0000256" key="3">
    <source>
        <dbReference type="ARBA" id="ARBA00022475"/>
    </source>
</evidence>
<keyword evidence="2" id="KW-0813">Transport</keyword>
<dbReference type="CDD" id="cd20070">
    <property type="entry name" value="5TM_YidC_Alb3"/>
    <property type="match status" value="1"/>
</dbReference>
<dbReference type="PANTHER" id="PTHR12428">
    <property type="entry name" value="OXA1"/>
    <property type="match status" value="1"/>
</dbReference>
<dbReference type="Pfam" id="PF02096">
    <property type="entry name" value="60KD_IMP"/>
    <property type="match status" value="1"/>
</dbReference>
<feature type="transmembrane region" description="Helical" evidence="10">
    <location>
        <begin position="95"/>
        <end position="117"/>
    </location>
</feature>
<keyword evidence="8" id="KW-0143">Chaperone</keyword>
<dbReference type="PANTHER" id="PTHR12428:SF65">
    <property type="entry name" value="CYTOCHROME C OXIDASE ASSEMBLY PROTEIN COX18, MITOCHONDRIAL"/>
    <property type="match status" value="1"/>
</dbReference>
<dbReference type="InterPro" id="IPR001708">
    <property type="entry name" value="YidC/ALB3/OXA1/COX18"/>
</dbReference>
<proteinExistence type="inferred from homology"/>
<evidence type="ECO:0000313" key="13">
    <source>
        <dbReference type="Proteomes" id="UP000037175"/>
    </source>
</evidence>
<keyword evidence="3" id="KW-1003">Cell membrane</keyword>
<evidence type="ECO:0000313" key="12">
    <source>
        <dbReference type="EMBL" id="KNZ68502.1"/>
    </source>
</evidence>
<name>A0A0L6VYV5_9FIRM</name>
<comment type="similarity">
    <text evidence="9">Belongs to the OXA1/ALB3/YidC family.</text>
</comment>
<reference evidence="13" key="1">
    <citation type="submission" date="2015-07" db="EMBL/GenBank/DDBJ databases">
        <title>Complete Genome of Thermincola ferriacetica strain Z-0001T.</title>
        <authorList>
            <person name="Lusk B."/>
            <person name="Badalamenti J.P."/>
            <person name="Parameswaran P."/>
            <person name="Bond D.R."/>
            <person name="Torres C.I."/>
        </authorList>
    </citation>
    <scope>NUCLEOTIDE SEQUENCE [LARGE SCALE GENOMIC DNA]</scope>
    <source>
        <strain evidence="13">Z-0001</strain>
    </source>
</reference>
<comment type="caution">
    <text evidence="12">The sequence shown here is derived from an EMBL/GenBank/DDBJ whole genome shotgun (WGS) entry which is preliminary data.</text>
</comment>
<dbReference type="EMBL" id="LGTE01000029">
    <property type="protein sequence ID" value="KNZ68502.1"/>
    <property type="molecule type" value="Genomic_DNA"/>
</dbReference>
<evidence type="ECO:0000256" key="8">
    <source>
        <dbReference type="ARBA" id="ARBA00023186"/>
    </source>
</evidence>
<evidence type="ECO:0000256" key="5">
    <source>
        <dbReference type="ARBA" id="ARBA00022927"/>
    </source>
</evidence>
<sequence length="228" mass="25933">MAQLTAGMTALLEFFYKLTVSMGIPNYGLAIILITVLIKMLLLPLTIKQMKSLKMTQQLQPKVKEIQEKYKDPKQAQQAIMELYKQYGANPLSGCLPLLLQMPIIIALYRALMKFPYTNEAHAKFLWISNLSQHDKIVLPILAVLTTYLLQRMTTNLQDQTQKTMLIVMPLFIGWLSMSFPAGLALYWVVTNLVGAIQQYFINKMPLDIPVKEETGPNEAGRKKRKNG</sequence>
<evidence type="ECO:0000256" key="10">
    <source>
        <dbReference type="SAM" id="Phobius"/>
    </source>
</evidence>
<dbReference type="GO" id="GO:0051205">
    <property type="term" value="P:protein insertion into membrane"/>
    <property type="evidence" value="ECO:0007669"/>
    <property type="project" value="TreeGrafter"/>
</dbReference>
<keyword evidence="13" id="KW-1185">Reference proteome</keyword>
<dbReference type="PATRIC" id="fig|281456.6.peg.3098"/>
<evidence type="ECO:0000259" key="11">
    <source>
        <dbReference type="Pfam" id="PF02096"/>
    </source>
</evidence>
<keyword evidence="4 9" id="KW-0812">Transmembrane</keyword>
<accession>A0A0L6VYV5</accession>